<evidence type="ECO:0000313" key="2">
    <source>
        <dbReference type="Proteomes" id="UP000263900"/>
    </source>
</evidence>
<dbReference type="Gene3D" id="3.40.50.2000">
    <property type="entry name" value="Glycogen Phosphorylase B"/>
    <property type="match status" value="1"/>
</dbReference>
<evidence type="ECO:0000313" key="1">
    <source>
        <dbReference type="EMBL" id="AXY77279.1"/>
    </source>
</evidence>
<dbReference type="Proteomes" id="UP000263900">
    <property type="component" value="Chromosome"/>
</dbReference>
<dbReference type="OrthoDB" id="9793805at2"/>
<keyword evidence="2" id="KW-1185">Reference proteome</keyword>
<gene>
    <name evidence="1" type="ORF">D3H65_26310</name>
</gene>
<proteinExistence type="predicted"/>
<name>A0A3B7MVM2_9BACT</name>
<dbReference type="Pfam" id="PF13528">
    <property type="entry name" value="Glyco_trans_1_3"/>
    <property type="match status" value="1"/>
</dbReference>
<accession>A0A3B7MVM2</accession>
<dbReference type="EMBL" id="CP032157">
    <property type="protein sequence ID" value="AXY77279.1"/>
    <property type="molecule type" value="Genomic_DNA"/>
</dbReference>
<dbReference type="GO" id="GO:0016740">
    <property type="term" value="F:transferase activity"/>
    <property type="evidence" value="ECO:0007669"/>
    <property type="project" value="UniProtKB-KW"/>
</dbReference>
<protein>
    <submittedName>
        <fullName evidence="1">Glycosyl transferase</fullName>
    </submittedName>
</protein>
<dbReference type="AlphaFoldDB" id="A0A3B7MVM2"/>
<dbReference type="RefSeq" id="WP_119053155.1">
    <property type="nucleotide sequence ID" value="NZ_CP032157.1"/>
</dbReference>
<reference evidence="1 2" key="1">
    <citation type="submission" date="2018-09" db="EMBL/GenBank/DDBJ databases">
        <title>Genome sequencing of strain 6GH32-13.</title>
        <authorList>
            <person name="Weon H.-Y."/>
            <person name="Heo J."/>
            <person name="Kwon S.-W."/>
        </authorList>
    </citation>
    <scope>NUCLEOTIDE SEQUENCE [LARGE SCALE GENOMIC DNA]</scope>
    <source>
        <strain evidence="1 2">5GH32-13</strain>
    </source>
</reference>
<dbReference type="KEGG" id="pseg:D3H65_26310"/>
<organism evidence="1 2">
    <name type="scientific">Paraflavitalea soli</name>
    <dbReference type="NCBI Taxonomy" id="2315862"/>
    <lineage>
        <taxon>Bacteria</taxon>
        <taxon>Pseudomonadati</taxon>
        <taxon>Bacteroidota</taxon>
        <taxon>Chitinophagia</taxon>
        <taxon>Chitinophagales</taxon>
        <taxon>Chitinophagaceae</taxon>
        <taxon>Paraflavitalea</taxon>
    </lineage>
</organism>
<keyword evidence="1" id="KW-0808">Transferase</keyword>
<sequence length="344" mass="39254">MKILYALQATGNGHISRAMELLPWLQKFGTVDLFLSGANSTLPLDAPVKYRSNGLSLFYTCKGSLDYWKLTRSISPLRIMKEARDLPVEKYDLVLNDFEIITSLACARKKVPSVNFGHQASFLSDKTPRPEKTNRFGEWILQNYARATQYIGLHFESYDDFIFSPVIKKEILESEARNDGHITVYLPSYCDNELMALLAPFKDHRFEVFSRQTKERKTIGNITLTPVNKDDFNRSLISCHGIVCGAGFETPAEALHLKKKMIAIPIKGQYEQMCNAAALKKIGVKTLDKLDDDFTDTFNNWVNDPVTPTISYQYSTEAIINILMFRCSDLKYKLDIPYPELIFN</sequence>